<dbReference type="EMBL" id="OV696701">
    <property type="protein sequence ID" value="CAH1248532.1"/>
    <property type="molecule type" value="Genomic_DNA"/>
</dbReference>
<proteinExistence type="predicted"/>
<gene>
    <name evidence="2" type="primary">Hypp8214</name>
    <name evidence="2" type="ORF">BLAG_LOCUS9855</name>
</gene>
<keyword evidence="3" id="KW-1185">Reference proteome</keyword>
<evidence type="ECO:0000256" key="1">
    <source>
        <dbReference type="SAM" id="MobiDB-lite"/>
    </source>
</evidence>
<organism evidence="2 3">
    <name type="scientific">Branchiostoma lanceolatum</name>
    <name type="common">Common lancelet</name>
    <name type="synonym">Amphioxus lanceolatum</name>
    <dbReference type="NCBI Taxonomy" id="7740"/>
    <lineage>
        <taxon>Eukaryota</taxon>
        <taxon>Metazoa</taxon>
        <taxon>Chordata</taxon>
        <taxon>Cephalochordata</taxon>
        <taxon>Leptocardii</taxon>
        <taxon>Amphioxiformes</taxon>
        <taxon>Branchiostomatidae</taxon>
        <taxon>Branchiostoma</taxon>
    </lineage>
</organism>
<evidence type="ECO:0000313" key="2">
    <source>
        <dbReference type="EMBL" id="CAH1248532.1"/>
    </source>
</evidence>
<protein>
    <submittedName>
        <fullName evidence="2">Hypp8214 protein</fullName>
    </submittedName>
</protein>
<evidence type="ECO:0000313" key="3">
    <source>
        <dbReference type="Proteomes" id="UP000838412"/>
    </source>
</evidence>
<dbReference type="Proteomes" id="UP000838412">
    <property type="component" value="Chromosome 16"/>
</dbReference>
<name>A0A8J9Z7J4_BRALA</name>
<sequence length="191" mass="20550">MRKFGYALKKSKRLIVSTDGQTSVLVPSRGGKRKGQATRKRSNRVIPRSLAKLTLELIITLGLDLQEAVNWEEWVNAALSTDPQSHSESPGALQDVEMPSVGPAPNVTQEEGINPSPDVEMASVSASPDASQDAEMPSEGAAPDAMVEDIYIAPTVEFELGELTTGQWEVTTPVYALQTSEGRTTFGHPAM</sequence>
<accession>A0A8J9Z7J4</accession>
<feature type="region of interest" description="Disordered" evidence="1">
    <location>
        <begin position="81"/>
        <end position="140"/>
    </location>
</feature>
<reference evidence="2" key="1">
    <citation type="submission" date="2022-01" db="EMBL/GenBank/DDBJ databases">
        <authorList>
            <person name="Braso-Vives M."/>
        </authorList>
    </citation>
    <scope>NUCLEOTIDE SEQUENCE</scope>
</reference>
<dbReference type="AlphaFoldDB" id="A0A8J9Z7J4"/>